<evidence type="ECO:0000259" key="2">
    <source>
        <dbReference type="Pfam" id="PF02421"/>
    </source>
</evidence>
<dbReference type="InterPro" id="IPR030389">
    <property type="entry name" value="G_FEOB_dom"/>
</dbReference>
<evidence type="ECO:0000313" key="5">
    <source>
        <dbReference type="Proteomes" id="UP000269352"/>
    </source>
</evidence>
<dbReference type="AlphaFoldDB" id="A0A388TC53"/>
<reference evidence="4 5" key="1">
    <citation type="journal article" date="2019" name="ISME J.">
        <title>Genome analyses of uncultured TG2/ZB3 bacteria in 'Margulisbacteria' specifically attached to ectosymbiotic spirochetes of protists in the termite gut.</title>
        <authorList>
            <person name="Utami Y.D."/>
            <person name="Kuwahara H."/>
            <person name="Igai K."/>
            <person name="Murakami T."/>
            <person name="Sugaya K."/>
            <person name="Morikawa T."/>
            <person name="Nagura Y."/>
            <person name="Yuki M."/>
            <person name="Deevong P."/>
            <person name="Inoue T."/>
            <person name="Kihara K."/>
            <person name="Lo N."/>
            <person name="Yamada A."/>
            <person name="Ohkuma M."/>
            <person name="Hongoh Y."/>
        </authorList>
    </citation>
    <scope>NUCLEOTIDE SEQUENCE [LARGE SCALE GENOMIC DNA]</scope>
    <source>
        <strain evidence="4">NkOx7-01</strain>
    </source>
</reference>
<keyword evidence="5" id="KW-1185">Reference proteome</keyword>
<feature type="transmembrane region" description="Helical" evidence="1">
    <location>
        <begin position="292"/>
        <end position="311"/>
    </location>
</feature>
<feature type="transmembrane region" description="Helical" evidence="1">
    <location>
        <begin position="459"/>
        <end position="482"/>
    </location>
</feature>
<feature type="transmembrane region" description="Helical" evidence="1">
    <location>
        <begin position="555"/>
        <end position="575"/>
    </location>
</feature>
<dbReference type="Pfam" id="PF07670">
    <property type="entry name" value="Gate"/>
    <property type="match status" value="1"/>
</dbReference>
<dbReference type="Proteomes" id="UP000269352">
    <property type="component" value="Unassembled WGS sequence"/>
</dbReference>
<dbReference type="Gene3D" id="3.40.50.300">
    <property type="entry name" value="P-loop containing nucleotide triphosphate hydrolases"/>
    <property type="match status" value="1"/>
</dbReference>
<dbReference type="InterPro" id="IPR011642">
    <property type="entry name" value="Gate_dom"/>
</dbReference>
<feature type="transmembrane region" description="Helical" evidence="1">
    <location>
        <begin position="488"/>
        <end position="508"/>
    </location>
</feature>
<comment type="caution">
    <text evidence="4">The sequence shown here is derived from an EMBL/GenBank/DDBJ whole genome shotgun (WGS) entry which is preliminary data.</text>
</comment>
<name>A0A388TC53_TERA1</name>
<dbReference type="InterPro" id="IPR050860">
    <property type="entry name" value="FeoB_GTPase"/>
</dbReference>
<feature type="transmembrane region" description="Helical" evidence="1">
    <location>
        <begin position="587"/>
        <end position="609"/>
    </location>
</feature>
<feature type="transmembrane region" description="Helical" evidence="1">
    <location>
        <begin position="398"/>
        <end position="421"/>
    </location>
</feature>
<feature type="transmembrane region" description="Helical" evidence="1">
    <location>
        <begin position="250"/>
        <end position="272"/>
    </location>
</feature>
<gene>
    <name evidence="4" type="primary">feoB</name>
    <name evidence="4" type="ORF">NO1_1406</name>
</gene>
<evidence type="ECO:0000259" key="3">
    <source>
        <dbReference type="Pfam" id="PF07670"/>
    </source>
</evidence>
<dbReference type="Pfam" id="PF02421">
    <property type="entry name" value="FeoB_N"/>
    <property type="match status" value="1"/>
</dbReference>
<feature type="transmembrane region" description="Helical" evidence="1">
    <location>
        <begin position="362"/>
        <end position="382"/>
    </location>
</feature>
<dbReference type="PANTHER" id="PTHR43185:SF1">
    <property type="entry name" value="FE(2+) TRANSPORTER FEOB"/>
    <property type="match status" value="1"/>
</dbReference>
<dbReference type="EMBL" id="BGZN01000033">
    <property type="protein sequence ID" value="GBR74183.1"/>
    <property type="molecule type" value="Genomic_DNA"/>
</dbReference>
<organism evidence="4 5">
    <name type="scientific">Termititenax aidoneus</name>
    <dbReference type="NCBI Taxonomy" id="2218524"/>
    <lineage>
        <taxon>Bacteria</taxon>
        <taxon>Bacillati</taxon>
        <taxon>Candidatus Margulisiibacteriota</taxon>
        <taxon>Candidatus Termititenacia</taxon>
        <taxon>Candidatus Termititenacales</taxon>
        <taxon>Candidatus Termititenacaceae</taxon>
        <taxon>Candidatus Termititenax</taxon>
    </lineage>
</organism>
<dbReference type="GO" id="GO:0015093">
    <property type="term" value="F:ferrous iron transmembrane transporter activity"/>
    <property type="evidence" value="ECO:0007669"/>
    <property type="project" value="TreeGrafter"/>
</dbReference>
<dbReference type="GO" id="GO:0005886">
    <property type="term" value="C:plasma membrane"/>
    <property type="evidence" value="ECO:0007669"/>
    <property type="project" value="TreeGrafter"/>
</dbReference>
<dbReference type="GO" id="GO:0005525">
    <property type="term" value="F:GTP binding"/>
    <property type="evidence" value="ECO:0007669"/>
    <property type="project" value="InterPro"/>
</dbReference>
<feature type="domain" description="FeoB-type G" evidence="2">
    <location>
        <begin position="3"/>
        <end position="120"/>
    </location>
</feature>
<proteinExistence type="predicted"/>
<dbReference type="InterPro" id="IPR027417">
    <property type="entry name" value="P-loop_NTPase"/>
</dbReference>
<accession>A0A388TC53</accession>
<sequence>MSYPGSQIKLNTGQVKLGGQKYRLLEAPGIHTLIPTSENETITLNLILKLQPEKIIFTLNEKTLENSVLILIQLAELNIPFIVNYQVQNIADQEYFFNQAKLTHIFNAPVIISAPTHEPRRSEIQKALANAHKPRWVGSYSKAIEKILQDFSEQFKFFGLPEQKISWRFIGLMLLLGNKNIYRWIRRSYPPTVREKILAYAAEKYAIAHSFTIANRWESLSRSLCPEIWQKEQRRGARFSHFFEEYSLRFFWDLLIAAAALFLIFVFVHFVGSKLLVYLFYDELFGKYLAPFITYIFVSIFGNNLFTDFFVGQYGLLTTGIAYAFTILLPIMGSFFLIYAFLENTGYINRLGLTCHRLLRLFGLNGGSLPSLLFSCCKIAALNKSARLGTHREQNIQLLLFIFFIPCVSQLVIISNLLAIIQFQHALIFGGIMLLQAGLILGLHSLLQTQPPVNYSAKITPLHFPDSGKILATAGAYLYWYIRSITPLILGASAFLFAAHCTGLLELFRVWTAPLIQTFLNLPEAFTDSVVLGLFRKDLGAISLYDLANNGMLNSIQVLVSLLFLALSLPCLGFLGELARQKGWLKALLLFLFSTIYAFTIAAIVNKILHI</sequence>
<protein>
    <submittedName>
        <fullName evidence="4">Ferrous iron transport protein B</fullName>
    </submittedName>
</protein>
<feature type="transmembrane region" description="Helical" evidence="1">
    <location>
        <begin position="323"/>
        <end position="342"/>
    </location>
</feature>
<dbReference type="PANTHER" id="PTHR43185">
    <property type="entry name" value="FERROUS IRON TRANSPORT PROTEIN B"/>
    <property type="match status" value="1"/>
</dbReference>
<feature type="domain" description="Nucleoside transporter/FeoB GTPase Gate" evidence="3">
    <location>
        <begin position="327"/>
        <end position="418"/>
    </location>
</feature>
<keyword evidence="1" id="KW-0812">Transmembrane</keyword>
<keyword evidence="1" id="KW-0472">Membrane</keyword>
<keyword evidence="1" id="KW-1133">Transmembrane helix</keyword>
<evidence type="ECO:0000256" key="1">
    <source>
        <dbReference type="SAM" id="Phobius"/>
    </source>
</evidence>
<evidence type="ECO:0000313" key="4">
    <source>
        <dbReference type="EMBL" id="GBR74183.1"/>
    </source>
</evidence>
<feature type="transmembrane region" description="Helical" evidence="1">
    <location>
        <begin position="427"/>
        <end position="447"/>
    </location>
</feature>